<evidence type="ECO:0000313" key="1">
    <source>
        <dbReference type="EMBL" id="KAK7068990.1"/>
    </source>
</evidence>
<reference evidence="1 2" key="1">
    <citation type="submission" date="2023-11" db="EMBL/GenBank/DDBJ databases">
        <title>Halocaridina rubra genome assembly.</title>
        <authorList>
            <person name="Smith C."/>
        </authorList>
    </citation>
    <scope>NUCLEOTIDE SEQUENCE [LARGE SCALE GENOMIC DNA]</scope>
    <source>
        <strain evidence="1">EP-1</strain>
        <tissue evidence="1">Whole</tissue>
    </source>
</reference>
<organism evidence="1 2">
    <name type="scientific">Halocaridina rubra</name>
    <name type="common">Hawaiian red shrimp</name>
    <dbReference type="NCBI Taxonomy" id="373956"/>
    <lineage>
        <taxon>Eukaryota</taxon>
        <taxon>Metazoa</taxon>
        <taxon>Ecdysozoa</taxon>
        <taxon>Arthropoda</taxon>
        <taxon>Crustacea</taxon>
        <taxon>Multicrustacea</taxon>
        <taxon>Malacostraca</taxon>
        <taxon>Eumalacostraca</taxon>
        <taxon>Eucarida</taxon>
        <taxon>Decapoda</taxon>
        <taxon>Pleocyemata</taxon>
        <taxon>Caridea</taxon>
        <taxon>Atyoidea</taxon>
        <taxon>Atyidae</taxon>
        <taxon>Halocaridina</taxon>
    </lineage>
</organism>
<comment type="caution">
    <text evidence="1">The sequence shown here is derived from an EMBL/GenBank/DDBJ whole genome shotgun (WGS) entry which is preliminary data.</text>
</comment>
<sequence length="94" mass="10511">MFSPDRYGARAGSFGKVTDLAGRNFIGLKTAFRSKADTRTPLQKAAHFRFSEPATPSILTQRGLKPSDLSDPHKKQFLTELTGRIFHLSLQGRY</sequence>
<name>A0AAN8WZ30_HALRR</name>
<keyword evidence="2" id="KW-1185">Reference proteome</keyword>
<evidence type="ECO:0000313" key="2">
    <source>
        <dbReference type="Proteomes" id="UP001381693"/>
    </source>
</evidence>
<protein>
    <submittedName>
        <fullName evidence="1">Uncharacterized protein</fullName>
    </submittedName>
</protein>
<dbReference type="AlphaFoldDB" id="A0AAN8WZ30"/>
<dbReference type="EMBL" id="JAXCGZ010017061">
    <property type="protein sequence ID" value="KAK7068990.1"/>
    <property type="molecule type" value="Genomic_DNA"/>
</dbReference>
<dbReference type="Proteomes" id="UP001381693">
    <property type="component" value="Unassembled WGS sequence"/>
</dbReference>
<gene>
    <name evidence="1" type="ORF">SK128_002312</name>
</gene>
<accession>A0AAN8WZ30</accession>
<proteinExistence type="predicted"/>